<dbReference type="EMBL" id="BQNB010019049">
    <property type="protein sequence ID" value="GJT81057.1"/>
    <property type="molecule type" value="Genomic_DNA"/>
</dbReference>
<dbReference type="Pfam" id="PF22936">
    <property type="entry name" value="Pol_BBD"/>
    <property type="match status" value="1"/>
</dbReference>
<protein>
    <recommendedName>
        <fullName evidence="1">Retrovirus-related Pol polyprotein from transposon TNT 1-94-like beta-barrel domain-containing protein</fullName>
    </recommendedName>
</protein>
<organism evidence="2 3">
    <name type="scientific">Tanacetum coccineum</name>
    <dbReference type="NCBI Taxonomy" id="301880"/>
    <lineage>
        <taxon>Eukaryota</taxon>
        <taxon>Viridiplantae</taxon>
        <taxon>Streptophyta</taxon>
        <taxon>Embryophyta</taxon>
        <taxon>Tracheophyta</taxon>
        <taxon>Spermatophyta</taxon>
        <taxon>Magnoliopsida</taxon>
        <taxon>eudicotyledons</taxon>
        <taxon>Gunneridae</taxon>
        <taxon>Pentapetalae</taxon>
        <taxon>asterids</taxon>
        <taxon>campanulids</taxon>
        <taxon>Asterales</taxon>
        <taxon>Asteraceae</taxon>
        <taxon>Asteroideae</taxon>
        <taxon>Anthemideae</taxon>
        <taxon>Anthemidinae</taxon>
        <taxon>Tanacetum</taxon>
    </lineage>
</organism>
<dbReference type="Proteomes" id="UP001151760">
    <property type="component" value="Unassembled WGS sequence"/>
</dbReference>
<evidence type="ECO:0000259" key="1">
    <source>
        <dbReference type="Pfam" id="PF22936"/>
    </source>
</evidence>
<feature type="domain" description="Retrovirus-related Pol polyprotein from transposon TNT 1-94-like beta-barrel" evidence="1">
    <location>
        <begin position="157"/>
        <end position="227"/>
    </location>
</feature>
<dbReference type="InterPro" id="IPR054722">
    <property type="entry name" value="PolX-like_BBD"/>
</dbReference>
<name>A0ABQ5H1E6_9ASTR</name>
<proteinExistence type="predicted"/>
<reference evidence="2" key="1">
    <citation type="journal article" date="2022" name="Int. J. Mol. Sci.">
        <title>Draft Genome of Tanacetum Coccineum: Genomic Comparison of Closely Related Tanacetum-Family Plants.</title>
        <authorList>
            <person name="Yamashiro T."/>
            <person name="Shiraishi A."/>
            <person name="Nakayama K."/>
            <person name="Satake H."/>
        </authorList>
    </citation>
    <scope>NUCLEOTIDE SEQUENCE</scope>
</reference>
<comment type="caution">
    <text evidence="2">The sequence shown here is derived from an EMBL/GenBank/DDBJ whole genome shotgun (WGS) entry which is preliminary data.</text>
</comment>
<keyword evidence="3" id="KW-1185">Reference proteome</keyword>
<accession>A0ABQ5H1E6</accession>
<evidence type="ECO:0000313" key="2">
    <source>
        <dbReference type="EMBL" id="GJT81057.1"/>
    </source>
</evidence>
<evidence type="ECO:0000313" key="3">
    <source>
        <dbReference type="Proteomes" id="UP001151760"/>
    </source>
</evidence>
<gene>
    <name evidence="2" type="ORF">Tco_1055399</name>
</gene>
<sequence>MISFAAPIQRITPLDLRLNMLKCQQNLLSEFIGNNIQATVWIAYNFESTCVQRSVKSGKNKKNRVAKTECNAYVMQSMLNANSKSVCAICNECLFDANHDKCVLDYVHDVNVLSKSKPAKRKNKKQRKPTGKVYTEIGYKWKPTGCTFTIVVQIVLWYLDFGCSKHMTRNRSQLTNFVNKFLGAVKFGNDQIAKIMRYGDYQIKNVTISRVYYVEGLRYNLFLVCQFCYSDLEVHTCFVGNLDGVDLLTGSQGTNLYTLSIGDMMMSSPICLLSKDSKTKF</sequence>
<reference evidence="2" key="2">
    <citation type="submission" date="2022-01" db="EMBL/GenBank/DDBJ databases">
        <authorList>
            <person name="Yamashiro T."/>
            <person name="Shiraishi A."/>
            <person name="Satake H."/>
            <person name="Nakayama K."/>
        </authorList>
    </citation>
    <scope>NUCLEOTIDE SEQUENCE</scope>
</reference>